<gene>
    <name evidence="1" type="ORF">BLNAU_16457</name>
</gene>
<keyword evidence="2" id="KW-1185">Reference proteome</keyword>
<dbReference type="EMBL" id="JARBJD010000172">
    <property type="protein sequence ID" value="KAK2948638.1"/>
    <property type="molecule type" value="Genomic_DNA"/>
</dbReference>
<comment type="caution">
    <text evidence="1">The sequence shown here is derived from an EMBL/GenBank/DDBJ whole genome shotgun (WGS) entry which is preliminary data.</text>
</comment>
<reference evidence="1 2" key="1">
    <citation type="journal article" date="2022" name="bioRxiv">
        <title>Genomics of Preaxostyla Flagellates Illuminates Evolutionary Transitions and the Path Towards Mitochondrial Loss.</title>
        <authorList>
            <person name="Novak L.V.F."/>
            <person name="Treitli S.C."/>
            <person name="Pyrih J."/>
            <person name="Halakuc P."/>
            <person name="Pipaliya S.V."/>
            <person name="Vacek V."/>
            <person name="Brzon O."/>
            <person name="Soukal P."/>
            <person name="Eme L."/>
            <person name="Dacks J.B."/>
            <person name="Karnkowska A."/>
            <person name="Elias M."/>
            <person name="Hampl V."/>
        </authorList>
    </citation>
    <scope>NUCLEOTIDE SEQUENCE [LARGE SCALE GENOMIC DNA]</scope>
    <source>
        <strain evidence="1">NAU3</strain>
        <tissue evidence="1">Gut</tissue>
    </source>
</reference>
<proteinExistence type="predicted"/>
<accession>A0ABQ9X8B0</accession>
<evidence type="ECO:0000313" key="1">
    <source>
        <dbReference type="EMBL" id="KAK2948638.1"/>
    </source>
</evidence>
<sequence>MYQRAVVEERVDPAIRESILFFKDAIPTVLSNMTSIDDIIASLQPNSAVSDQTLDSLRKLLIDCEDFVLRGCEFFARKPFMTPTQRKTPYQSIVLDDPSFPDLFINSLKLGNQNIRTRTFMTITEIIDRIRWMREKWSSANLVGRVFETVNFVSHPRSETQTHLNLTRFISTMMNPIQAEMFEEAFVEDYALIRVSVLEPAEPYIIFLFHNVDTPTLGDENAIQLEKELTFIHRHITNIELRSDEHDTEFLSELVRWEVGQMVEMEREGHFVRVFNSITCRIRAWKLDYLERLKRRAGRLREEGWEDAFKLRAMGIEEDTWEYLVDLMGIFRLLASFNSDLFDLENVFYWFSYDKHLFSLY</sequence>
<organism evidence="1 2">
    <name type="scientific">Blattamonas nauphoetae</name>
    <dbReference type="NCBI Taxonomy" id="2049346"/>
    <lineage>
        <taxon>Eukaryota</taxon>
        <taxon>Metamonada</taxon>
        <taxon>Preaxostyla</taxon>
        <taxon>Oxymonadida</taxon>
        <taxon>Blattamonas</taxon>
    </lineage>
</organism>
<name>A0ABQ9X8B0_9EUKA</name>
<evidence type="ECO:0000313" key="2">
    <source>
        <dbReference type="Proteomes" id="UP001281761"/>
    </source>
</evidence>
<dbReference type="Proteomes" id="UP001281761">
    <property type="component" value="Unassembled WGS sequence"/>
</dbReference>
<protein>
    <submittedName>
        <fullName evidence="1">Uncharacterized protein</fullName>
    </submittedName>
</protein>